<feature type="region of interest" description="Disordered" evidence="2">
    <location>
        <begin position="62"/>
        <end position="95"/>
    </location>
</feature>
<keyword evidence="4" id="KW-1185">Reference proteome</keyword>
<proteinExistence type="predicted"/>
<organism evidence="3 4">
    <name type="scientific">Cylindrotheca closterium</name>
    <dbReference type="NCBI Taxonomy" id="2856"/>
    <lineage>
        <taxon>Eukaryota</taxon>
        <taxon>Sar</taxon>
        <taxon>Stramenopiles</taxon>
        <taxon>Ochrophyta</taxon>
        <taxon>Bacillariophyta</taxon>
        <taxon>Bacillariophyceae</taxon>
        <taxon>Bacillariophycidae</taxon>
        <taxon>Bacillariales</taxon>
        <taxon>Bacillariaceae</taxon>
        <taxon>Cylindrotheca</taxon>
    </lineage>
</organism>
<evidence type="ECO:0000256" key="1">
    <source>
        <dbReference type="SAM" id="Coils"/>
    </source>
</evidence>
<protein>
    <submittedName>
        <fullName evidence="3">Uncharacterized protein</fullName>
    </submittedName>
</protein>
<feature type="compositionally biased region" description="Basic and acidic residues" evidence="2">
    <location>
        <begin position="544"/>
        <end position="557"/>
    </location>
</feature>
<dbReference type="AlphaFoldDB" id="A0AAD2CRG8"/>
<keyword evidence="1" id="KW-0175">Coiled coil</keyword>
<feature type="region of interest" description="Disordered" evidence="2">
    <location>
        <begin position="311"/>
        <end position="406"/>
    </location>
</feature>
<dbReference type="EMBL" id="CAKOGP040000335">
    <property type="protein sequence ID" value="CAJ1934401.1"/>
    <property type="molecule type" value="Genomic_DNA"/>
</dbReference>
<feature type="compositionally biased region" description="Polar residues" evidence="2">
    <location>
        <begin position="495"/>
        <end position="506"/>
    </location>
</feature>
<feature type="coiled-coil region" evidence="1">
    <location>
        <begin position="158"/>
        <end position="213"/>
    </location>
</feature>
<feature type="region of interest" description="Disordered" evidence="2">
    <location>
        <begin position="427"/>
        <end position="451"/>
    </location>
</feature>
<feature type="compositionally biased region" description="Polar residues" evidence="2">
    <location>
        <begin position="381"/>
        <end position="399"/>
    </location>
</feature>
<comment type="caution">
    <text evidence="3">The sequence shown here is derived from an EMBL/GenBank/DDBJ whole genome shotgun (WGS) entry which is preliminary data.</text>
</comment>
<evidence type="ECO:0000313" key="3">
    <source>
        <dbReference type="EMBL" id="CAJ1934401.1"/>
    </source>
</evidence>
<reference evidence="3" key="1">
    <citation type="submission" date="2023-08" db="EMBL/GenBank/DDBJ databases">
        <authorList>
            <person name="Audoor S."/>
            <person name="Bilcke G."/>
        </authorList>
    </citation>
    <scope>NUCLEOTIDE SEQUENCE</scope>
</reference>
<evidence type="ECO:0000313" key="4">
    <source>
        <dbReference type="Proteomes" id="UP001295423"/>
    </source>
</evidence>
<feature type="compositionally biased region" description="Basic and acidic residues" evidence="2">
    <location>
        <begin position="507"/>
        <end position="523"/>
    </location>
</feature>
<name>A0AAD2CRG8_9STRA</name>
<accession>A0AAD2CRG8</accession>
<dbReference type="Proteomes" id="UP001295423">
    <property type="component" value="Unassembled WGS sequence"/>
</dbReference>
<gene>
    <name evidence="3" type="ORF">CYCCA115_LOCUS3741</name>
</gene>
<sequence>MEDPMAAPSLTASPTTVLTEICTPQLQISQSDHHAATNTTRISDSANCDNEELTVSIRLGGILPSDDEEEDVTNAQSSSAGPASPLRTAETERINTPVAGSTIDASLRSQIDTLQQIASMESREYQQRLMENSIDTTTIQDRSLMQICQSLHRSHSIILNLNEENDSQTQEILRLQAQDMESQNKIARMEEALAKLVAQKQKLRNKNRAEKSVNRRLVEHLHTVSNAQQQEEDTIGRLLQHEQNLRERCDSNFSSDFEGFDTESVYSMASNRSMVTSEPPTVRIHRERNLTWPHSDFGDDDEVEESLYVQDSTTTANGKGAANQIKDDSRRTRSSTTSPVKMTKPTNHYGSNSSNNNEPSRKVIEGGKSVSTADIWKASMRPSSNSPANFWNNNTSSIGSKDHDPLHKVDRSKILDLGEHDDVVDVRKKKDYEKRQQSVKREQQNKKSDVLEPAFVHDFKVMFGKSSSSSSHEKRKSSGEKFDLFDMFKKDGHETSSTAALNNKMDSSARKLFEKDHDHDSSRRKSQSKPSTKRESKTTVALDNAKHEAKEAADKFKSSMKNMGKMFTFSTDK</sequence>
<evidence type="ECO:0000256" key="2">
    <source>
        <dbReference type="SAM" id="MobiDB-lite"/>
    </source>
</evidence>
<feature type="compositionally biased region" description="Polar residues" evidence="2">
    <location>
        <begin position="344"/>
        <end position="358"/>
    </location>
</feature>
<feature type="region of interest" description="Disordered" evidence="2">
    <location>
        <begin position="494"/>
        <end position="557"/>
    </location>
</feature>